<dbReference type="AlphaFoldDB" id="A0A430KPF9"/>
<organism evidence="1 2">
    <name type="scientific">Amphritea opalescens</name>
    <dbReference type="NCBI Taxonomy" id="2490544"/>
    <lineage>
        <taxon>Bacteria</taxon>
        <taxon>Pseudomonadati</taxon>
        <taxon>Pseudomonadota</taxon>
        <taxon>Gammaproteobacteria</taxon>
        <taxon>Oceanospirillales</taxon>
        <taxon>Oceanospirillaceae</taxon>
        <taxon>Amphritea</taxon>
    </lineage>
</organism>
<protein>
    <submittedName>
        <fullName evidence="1">Uncharacterized protein</fullName>
    </submittedName>
</protein>
<dbReference type="RefSeq" id="WP_126158915.1">
    <property type="nucleotide sequence ID" value="NZ_RQXW01000010.1"/>
</dbReference>
<dbReference type="Proteomes" id="UP000283087">
    <property type="component" value="Unassembled WGS sequence"/>
</dbReference>
<reference evidence="1 2" key="1">
    <citation type="submission" date="2018-11" db="EMBL/GenBank/DDBJ databases">
        <title>The draft genome sequence of Amphritea opalescens ANRC-JH13T.</title>
        <authorList>
            <person name="Fang Z."/>
            <person name="Zhang Y."/>
            <person name="Han X."/>
        </authorList>
    </citation>
    <scope>NUCLEOTIDE SEQUENCE [LARGE SCALE GENOMIC DNA]</scope>
    <source>
        <strain evidence="1 2">ANRC-JH13</strain>
    </source>
</reference>
<gene>
    <name evidence="1" type="ORF">EH243_12005</name>
</gene>
<name>A0A430KPF9_9GAMM</name>
<dbReference type="EMBL" id="RQXW01000010">
    <property type="protein sequence ID" value="RTE65387.1"/>
    <property type="molecule type" value="Genomic_DNA"/>
</dbReference>
<proteinExistence type="predicted"/>
<keyword evidence="2" id="KW-1185">Reference proteome</keyword>
<evidence type="ECO:0000313" key="2">
    <source>
        <dbReference type="Proteomes" id="UP000283087"/>
    </source>
</evidence>
<comment type="caution">
    <text evidence="1">The sequence shown here is derived from an EMBL/GenBank/DDBJ whole genome shotgun (WGS) entry which is preliminary data.</text>
</comment>
<accession>A0A430KPF9</accession>
<dbReference type="OrthoDB" id="6119201at2"/>
<evidence type="ECO:0000313" key="1">
    <source>
        <dbReference type="EMBL" id="RTE65387.1"/>
    </source>
</evidence>
<sequence length="146" mass="16566">MRRFWLGLLLVVIVGAVYSWLNAPEWLEGWNEEHQEMVDRQRQAGISAGEETDQQGCVSMALQRVEHCNDSEYRCTVGGGTFFKACWQHSQPSAAVCNDIPPYHEKPTEDDKAWVKDRCIEQGFLAKGCRLIMRQQQQLCSASTGS</sequence>